<dbReference type="InterPro" id="IPR008278">
    <property type="entry name" value="4-PPantetheinyl_Trfase_dom"/>
</dbReference>
<dbReference type="Gene3D" id="3.90.470.20">
    <property type="entry name" value="4'-phosphopantetheinyl transferase domain"/>
    <property type="match status" value="1"/>
</dbReference>
<accession>A0ABW9IZP8</accession>
<keyword evidence="2 4" id="KW-0808">Transferase</keyword>
<dbReference type="PANTHER" id="PTHR12215">
    <property type="entry name" value="PHOSPHOPANTETHEINE TRANSFERASE"/>
    <property type="match status" value="1"/>
</dbReference>
<dbReference type="Proteomes" id="UP001631993">
    <property type="component" value="Unassembled WGS sequence"/>
</dbReference>
<dbReference type="RefSeq" id="WP_369280500.1">
    <property type="nucleotide sequence ID" value="NZ_JBJVMW010000037.1"/>
</dbReference>
<dbReference type="GO" id="GO:0016740">
    <property type="term" value="F:transferase activity"/>
    <property type="evidence" value="ECO:0007669"/>
    <property type="project" value="UniProtKB-KW"/>
</dbReference>
<organism evidence="4 5">
    <name type="scientific">Streptomyces galilaeus</name>
    <dbReference type="NCBI Taxonomy" id="33899"/>
    <lineage>
        <taxon>Bacteria</taxon>
        <taxon>Bacillati</taxon>
        <taxon>Actinomycetota</taxon>
        <taxon>Actinomycetes</taxon>
        <taxon>Kitasatosporales</taxon>
        <taxon>Streptomycetaceae</taxon>
        <taxon>Streptomyces</taxon>
    </lineage>
</organism>
<keyword evidence="5" id="KW-1185">Reference proteome</keyword>
<gene>
    <name evidence="4" type="ORF">ACKI1S_41050</name>
</gene>
<name>A0ABW9IZP8_STRGJ</name>
<dbReference type="EMBL" id="JBJVNE010000029">
    <property type="protein sequence ID" value="MFM9652504.1"/>
    <property type="molecule type" value="Genomic_DNA"/>
</dbReference>
<sequence length="250" mass="26736">MHATGTDNAPRPVQLWWASLPDVRPGLVELLDPVELGRYEATADPANKLRFLAGCAISRLVLGELIGLPPADVPLRRVCPRCAGPHGKVTLDVPAGSAHADVRFSVSHSGDVIGVAVCRGAEVGLDVEDGAGTDVARVAPRVLGDTELAALRARPPAERHAAFLRYWTRKESVLKAIGVGLRVPLRRLRVSDPKLPPAVLSWPAQIDACHEVRMADTVVGTTHPASVTVTGTTEVTLLRHDTSAILRAWR</sequence>
<comment type="caution">
    <text evidence="4">The sequence shown here is derived from an EMBL/GenBank/DDBJ whole genome shotgun (WGS) entry which is preliminary data.</text>
</comment>
<reference evidence="4 5" key="1">
    <citation type="submission" date="2024-12" db="EMBL/GenBank/DDBJ databases">
        <title>Forecasting of Potato common scab and diversities of Pathogenic streptomyces spp. in china.</title>
        <authorList>
            <person name="Handique U."/>
            <person name="Wu J."/>
        </authorList>
    </citation>
    <scope>NUCLEOTIDE SEQUENCE [LARGE SCALE GENOMIC DNA]</scope>
    <source>
        <strain evidence="4 5">ZRIMU1585</strain>
    </source>
</reference>
<evidence type="ECO:0000259" key="3">
    <source>
        <dbReference type="Pfam" id="PF01648"/>
    </source>
</evidence>
<feature type="domain" description="4'-phosphopantetheinyl transferase" evidence="3">
    <location>
        <begin position="123"/>
        <end position="198"/>
    </location>
</feature>
<evidence type="ECO:0000313" key="4">
    <source>
        <dbReference type="EMBL" id="MFM9652504.1"/>
    </source>
</evidence>
<dbReference type="InterPro" id="IPR050559">
    <property type="entry name" value="P-Pant_transferase_sf"/>
</dbReference>
<protein>
    <submittedName>
        <fullName evidence="4">4'-phosphopantetheinyl transferase family protein</fullName>
    </submittedName>
</protein>
<dbReference type="InterPro" id="IPR037143">
    <property type="entry name" value="4-PPantetheinyl_Trfase_dom_sf"/>
</dbReference>
<comment type="similarity">
    <text evidence="1">Belongs to the P-Pant transferase superfamily. Gsp/Sfp/HetI/AcpT family.</text>
</comment>
<evidence type="ECO:0000256" key="1">
    <source>
        <dbReference type="ARBA" id="ARBA00010990"/>
    </source>
</evidence>
<dbReference type="PANTHER" id="PTHR12215:SF10">
    <property type="entry name" value="L-AMINOADIPATE-SEMIALDEHYDE DEHYDROGENASE-PHOSPHOPANTETHEINYL TRANSFERASE"/>
    <property type="match status" value="1"/>
</dbReference>
<proteinExistence type="inferred from homology"/>
<dbReference type="Pfam" id="PF01648">
    <property type="entry name" value="ACPS"/>
    <property type="match status" value="1"/>
</dbReference>
<evidence type="ECO:0000256" key="2">
    <source>
        <dbReference type="ARBA" id="ARBA00022679"/>
    </source>
</evidence>
<dbReference type="SUPFAM" id="SSF56214">
    <property type="entry name" value="4'-phosphopantetheinyl transferase"/>
    <property type="match status" value="2"/>
</dbReference>
<evidence type="ECO:0000313" key="5">
    <source>
        <dbReference type="Proteomes" id="UP001631993"/>
    </source>
</evidence>